<keyword evidence="2" id="KW-0723">Serine/threonine-protein kinase</keyword>
<dbReference type="AlphaFoldDB" id="A0A8X8WB95"/>
<name>A0A8X8WB95_SALSN</name>
<evidence type="ECO:0000256" key="4">
    <source>
        <dbReference type="ARBA" id="ARBA00022729"/>
    </source>
</evidence>
<evidence type="ECO:0000256" key="6">
    <source>
        <dbReference type="ARBA" id="ARBA00023136"/>
    </source>
</evidence>
<evidence type="ECO:0000256" key="3">
    <source>
        <dbReference type="ARBA" id="ARBA00022692"/>
    </source>
</evidence>
<dbReference type="PANTHER" id="PTHR27009">
    <property type="entry name" value="RUST RESISTANCE KINASE LR10-RELATED"/>
    <property type="match status" value="1"/>
</dbReference>
<accession>A0A8X8WB95</accession>
<evidence type="ECO:0000313" key="10">
    <source>
        <dbReference type="EMBL" id="KAG6391189.1"/>
    </source>
</evidence>
<dbReference type="GO" id="GO:0030247">
    <property type="term" value="F:polysaccharide binding"/>
    <property type="evidence" value="ECO:0007669"/>
    <property type="project" value="InterPro"/>
</dbReference>
<dbReference type="Proteomes" id="UP000298416">
    <property type="component" value="Unassembled WGS sequence"/>
</dbReference>
<keyword evidence="2" id="KW-0808">Transferase</keyword>
<keyword evidence="3 8" id="KW-0812">Transmembrane</keyword>
<dbReference type="GO" id="GO:0004674">
    <property type="term" value="F:protein serine/threonine kinase activity"/>
    <property type="evidence" value="ECO:0007669"/>
    <property type="project" value="UniProtKB-KW"/>
</dbReference>
<evidence type="ECO:0000313" key="11">
    <source>
        <dbReference type="Proteomes" id="UP000298416"/>
    </source>
</evidence>
<dbReference type="EMBL" id="PNBA02000019">
    <property type="protein sequence ID" value="KAG6391189.1"/>
    <property type="molecule type" value="Genomic_DNA"/>
</dbReference>
<comment type="subcellular location">
    <subcellularLocation>
        <location evidence="1">Membrane</location>
        <topology evidence="1">Single-pass type I membrane protein</topology>
    </subcellularLocation>
</comment>
<keyword evidence="4" id="KW-0732">Signal</keyword>
<feature type="transmembrane region" description="Helical" evidence="8">
    <location>
        <begin position="428"/>
        <end position="449"/>
    </location>
</feature>
<dbReference type="InterPro" id="IPR045874">
    <property type="entry name" value="LRK10/LRL21-25-like"/>
</dbReference>
<reference evidence="10" key="2">
    <citation type="submission" date="2020-08" db="EMBL/GenBank/DDBJ databases">
        <title>Plant Genome Project.</title>
        <authorList>
            <person name="Zhang R.-G."/>
        </authorList>
    </citation>
    <scope>NUCLEOTIDE SEQUENCE</scope>
    <source>
        <strain evidence="10">Huo1</strain>
        <tissue evidence="10">Leaf</tissue>
    </source>
</reference>
<keyword evidence="11" id="KW-1185">Reference proteome</keyword>
<reference evidence="10" key="1">
    <citation type="submission" date="2018-01" db="EMBL/GenBank/DDBJ databases">
        <authorList>
            <person name="Mao J.F."/>
        </authorList>
    </citation>
    <scope>NUCLEOTIDE SEQUENCE</scope>
    <source>
        <strain evidence="10">Huo1</strain>
        <tissue evidence="10">Leaf</tissue>
    </source>
</reference>
<keyword evidence="2" id="KW-0418">Kinase</keyword>
<evidence type="ECO:0000259" key="9">
    <source>
        <dbReference type="PROSITE" id="PS50011"/>
    </source>
</evidence>
<keyword evidence="6 8" id="KW-0472">Membrane</keyword>
<dbReference type="InterPro" id="IPR025287">
    <property type="entry name" value="WAK_GUB"/>
</dbReference>
<dbReference type="Pfam" id="PF13947">
    <property type="entry name" value="GUB_WAK_bind"/>
    <property type="match status" value="2"/>
</dbReference>
<feature type="transmembrane region" description="Helical" evidence="8">
    <location>
        <begin position="853"/>
        <end position="878"/>
    </location>
</feature>
<gene>
    <name evidence="10" type="ORF">SASPL_148941</name>
</gene>
<sequence length="1042" mass="117589">MTKPLSPISSLELRGSVNIAIKQLDSQADGVNGIHDTAMNKVKILECKNGMPLVHNTNPSWKDILVDITPYCALYSSHPGFRYVKVGHLKASEVPQTCGLDLIVMTSWPGFEYLKKNVHLRKQVVVFGAFVIIAEYNKPATTLHIHIDLEKTQSNVQTSHPAMITSHHSIFIFIFLFTSSLLILSLDANCVPSSCGAIRNISYPFRLTSDPNDCGRSEFELTCENNITSLHLNSHKYYVKFINYQNSTIMLIDASINNDTLCIPSSSSPPPFNSIDPYYNYYSILQQSVNLISCPHPLHNSSSLFTNITPHCASYSSAPGFRYVKVGRLKASEVPQTCELDLIVMTSWPGFEYSKKNVSFEEIQQSVLYGFELFFCSWCGEQVTIWRKLLYTLLGPPARVFLIPLAILVLVVTCLAIIVCFTGALNPLVIIIIGSGLLLLIFYNIIHNWYVAPELINRSIGKVSYKADVYSFGMLLMEMVSLNKHLRRNNDESSKYFPNWIYDHLSQGRDIDVGNVDENDNRNIVRKMTIVALWCIQMSPDNRPSMNKVLDMLEGDVEHLQIPNYPSQTVYMDKNEEECWNTDSYDSTSLLHDNNGRFRIFGYRAYGHVKLGKFETVNKTSNNETEGLDDQDGEDLVGGHSGECGALEKTQLMITTQNKLIIFLFTLILSLHFFFHSSDAKECSPSACGAIRNISFPFRIKSDPIHCGHSIYELTCENNVTFLYHNSIKYFVKSINYQNSTIRLLDASINNDDICSFPIHSSYLEFTTGLYYYPDPVLNLSLNLISCPSPLNDTSLFKDITQDCAYNLSHPGFRYVYIGHIMASENYNRTVIVGYDTLAYHNDKSFLCIYSNAFGFLLIPLAILGISLPVTIIIAVTLTAARGTIGYVAPELINRSIGAVSYKADVYSFGMLLMEIVNLNKDLTRNNDESSKYFPNWIYDHLNEGRNIDTGNIDENDDRNIGRKMTIVALWCIQMCSDNRPSMNKVLEMLEGDAEHLKIPNYPAYMAGYEKKNWVTPTDSNVSLSLLHDNNDSNIIEIISNA</sequence>
<keyword evidence="5 8" id="KW-1133">Transmembrane helix</keyword>
<feature type="transmembrane region" description="Helical" evidence="8">
    <location>
        <begin position="401"/>
        <end position="421"/>
    </location>
</feature>
<evidence type="ECO:0000256" key="7">
    <source>
        <dbReference type="ARBA" id="ARBA00023180"/>
    </source>
</evidence>
<dbReference type="GO" id="GO:0005524">
    <property type="term" value="F:ATP binding"/>
    <property type="evidence" value="ECO:0007669"/>
    <property type="project" value="InterPro"/>
</dbReference>
<evidence type="ECO:0000256" key="1">
    <source>
        <dbReference type="ARBA" id="ARBA00004479"/>
    </source>
</evidence>
<dbReference type="PROSITE" id="PS50011">
    <property type="entry name" value="PROTEIN_KINASE_DOM"/>
    <property type="match status" value="1"/>
</dbReference>
<dbReference type="SUPFAM" id="SSF56112">
    <property type="entry name" value="Protein kinase-like (PK-like)"/>
    <property type="match status" value="2"/>
</dbReference>
<keyword evidence="7" id="KW-0325">Glycoprotein</keyword>
<evidence type="ECO:0000256" key="5">
    <source>
        <dbReference type="ARBA" id="ARBA00022989"/>
    </source>
</evidence>
<organism evidence="10">
    <name type="scientific">Salvia splendens</name>
    <name type="common">Scarlet sage</name>
    <dbReference type="NCBI Taxonomy" id="180675"/>
    <lineage>
        <taxon>Eukaryota</taxon>
        <taxon>Viridiplantae</taxon>
        <taxon>Streptophyta</taxon>
        <taxon>Embryophyta</taxon>
        <taxon>Tracheophyta</taxon>
        <taxon>Spermatophyta</taxon>
        <taxon>Magnoliopsida</taxon>
        <taxon>eudicotyledons</taxon>
        <taxon>Gunneridae</taxon>
        <taxon>Pentapetalae</taxon>
        <taxon>asterids</taxon>
        <taxon>lamiids</taxon>
        <taxon>Lamiales</taxon>
        <taxon>Lamiaceae</taxon>
        <taxon>Nepetoideae</taxon>
        <taxon>Mentheae</taxon>
        <taxon>Salviinae</taxon>
        <taxon>Salvia</taxon>
        <taxon>Salvia subgen. Calosphace</taxon>
        <taxon>core Calosphace</taxon>
    </lineage>
</organism>
<evidence type="ECO:0000256" key="8">
    <source>
        <dbReference type="SAM" id="Phobius"/>
    </source>
</evidence>
<dbReference type="InterPro" id="IPR011009">
    <property type="entry name" value="Kinase-like_dom_sf"/>
</dbReference>
<proteinExistence type="predicted"/>
<dbReference type="Pfam" id="PF00069">
    <property type="entry name" value="Pkinase"/>
    <property type="match status" value="2"/>
</dbReference>
<dbReference type="InterPro" id="IPR000719">
    <property type="entry name" value="Prot_kinase_dom"/>
</dbReference>
<feature type="domain" description="Protein kinase" evidence="9">
    <location>
        <begin position="603"/>
        <end position="999"/>
    </location>
</feature>
<evidence type="ECO:0000256" key="2">
    <source>
        <dbReference type="ARBA" id="ARBA00022527"/>
    </source>
</evidence>
<protein>
    <recommendedName>
        <fullName evidence="9">Protein kinase domain-containing protein</fullName>
    </recommendedName>
</protein>
<dbReference type="GO" id="GO:0016020">
    <property type="term" value="C:membrane"/>
    <property type="evidence" value="ECO:0007669"/>
    <property type="project" value="UniProtKB-SubCell"/>
</dbReference>
<comment type="caution">
    <text evidence="10">The sequence shown here is derived from an EMBL/GenBank/DDBJ whole genome shotgun (WGS) entry which is preliminary data.</text>
</comment>
<dbReference type="Gene3D" id="1.10.510.10">
    <property type="entry name" value="Transferase(Phosphotransferase) domain 1"/>
    <property type="match status" value="2"/>
</dbReference>